<name>A0A162KKG8_CORDF</name>
<gene>
    <name evidence="2" type="ORF">LEL_05982</name>
</gene>
<protein>
    <submittedName>
        <fullName evidence="2">Methyl methanesulfonate-sensitivity protein 22</fullName>
    </submittedName>
</protein>
<feature type="compositionally biased region" description="Low complexity" evidence="1">
    <location>
        <begin position="63"/>
        <end position="76"/>
    </location>
</feature>
<feature type="region of interest" description="Disordered" evidence="1">
    <location>
        <begin position="513"/>
        <end position="532"/>
    </location>
</feature>
<dbReference type="Pfam" id="PF09462">
    <property type="entry name" value="Mus7"/>
    <property type="match status" value="1"/>
</dbReference>
<dbReference type="GO" id="GO:0000724">
    <property type="term" value="P:double-strand break repair via homologous recombination"/>
    <property type="evidence" value="ECO:0007669"/>
    <property type="project" value="TreeGrafter"/>
</dbReference>
<dbReference type="OrthoDB" id="2386201at2759"/>
<accession>A0A162KKG8</accession>
<feature type="compositionally biased region" description="Polar residues" evidence="1">
    <location>
        <begin position="771"/>
        <end position="781"/>
    </location>
</feature>
<feature type="compositionally biased region" description="Polar residues" evidence="1">
    <location>
        <begin position="577"/>
        <end position="592"/>
    </location>
</feature>
<feature type="compositionally biased region" description="Polar residues" evidence="1">
    <location>
        <begin position="470"/>
        <end position="483"/>
    </location>
</feature>
<dbReference type="STRING" id="1081108.A0A162KKG8"/>
<dbReference type="PANTHER" id="PTHR28122:SF1">
    <property type="entry name" value="E3 UBIQUITIN-PROTEIN LIGASE SUBSTRATE RECEPTOR MMS22"/>
    <property type="match status" value="1"/>
</dbReference>
<feature type="region of interest" description="Disordered" evidence="1">
    <location>
        <begin position="56"/>
        <end position="110"/>
    </location>
</feature>
<sequence>MADWKLLGEVPDSEDEDGFDSQELAANIDSTTVPLGQLLEANDNDIWEFLGSQDASKATHTVPSPNGSLSSSPLSSAQSVDGLPDLDGMFLDGSETSNTQEALDGNSSKQNGSRIYIELANRAPTTFEDLSRDDTPNEALDEDVALPSQDLGHLENTHDLQREAVRLDRSLRPRKPIQEHPYLLENAQYSSLIRQHGMRPVQVAIARVRAVREENVQDGDFQDDSQGNSLPDLNHSSQLLSGNGVDGSGDLGIFNFASSSPPKTSPWIAHGRSSNHGSSQDDTDNTSVPDQDLPALHELLSKSQRKVSPSTKRPNTMLASSARKRRRHDIVDSDPMDVDISGRIAYVPASNRLAAGPLPPIPRLQMNVRRSVDIPPTKTVLTIDNSSSSDNEGNEGNEGNEEEEMQECQGNIFDEPVKEKLDYRRRIRGVLPASWLRLDQKASRDTAQKVVHGRQRNSTLEKEARRGLAQTRTISNAATSTDPTWFFDESEDDASLTRPATTDDTHLTQSRIILIPDETPMQPNDDLSDEGSVLEHDTIDSMFSGSRRRHASRDASRPPKTGNISKRPTSSKHRQTKITTSVNASKSTSSGQPKPWRSHGQNSDRPSGGRPASRPAPKPLSVLDVIERDAPRFLRIAARTARTRVNQGRSSPMKKMIRLASRVDHVDAAVSLNQWKSGSIPQRREVSEARKEKRKQVLRKSSAERAGNQPTAGRNKHNQTKIPTNKLRKFVKKTSSGGSARYLPSGNPPSVLTPASMASIKNNETLPPVLESTQSIGQSARSPAETLRPSRPALLEAEDFGKVAPLVFHRRKKFLDRIYRKNNRESSVDTSDARSEATIDRLFTANQSRSDQGDAVTEIPLEKQPKRSIRPKKARKPVRIDVDAPQFSHAADPLPNSYTINLEPEQPQISNEEAKLAGLGPYGTQYTTHFEIFPLSPGVYFHQSTLLGSGVIEDCQKCAKRRMLLSLRPRVTFQFGTYSCRWSDWNSQTSSELGIVLDLVAEELEKPGGISIPEESTVLEASRFISKYATSALTFADESAIKPFIERVLDVVGNFHCRLSGFVTRESMSDRASQTATRVYDNLLILLLVTLMICTDDDTLMTEKFRVEDLLRSLAAESVSNLLLIGIDRVQESYRRLQESGAREQGLRADQPVIHSWALLMQILEASHIPRGSFWDLLKQTAANNDQISIPDAQRYERIWKTMFAVLPMSEFNSSGILIPGKRHEATSDGWTIVQQLLRQVFTIYRRNTRQPPSFNNYCRALISRCHYLVQQWGWRRSAGVVGTIFDFFGSQNLEHLRNEEANASPKFLEHLAGQPSLVVDTGDNCFHVFLKLLALSIQKLRAAGANKDIRNLVARTIPNHNRQHLKEQTVHERDLAALRNHHDLLATLFWAAPPDLRPSPTLIERLVAPETSHKEASLINIRCWNQLSRFIVAKGEAATAFKPFHLWRKDFFQKMIQQFDSAAADIQQQLLALPSEVRHTISMDVISSMVSMNKGAVGDVLHASITASLDVMKHAADLEAATFCLNTLQLQHVYKQFSIYPPELNWNVLRAAISTLDLFVGYIAEFKENEESQQSESQILNSAQADDALLLLDHEISKHYFSMVRCILSNSPSNHGLGAPENFGGAEQGVTVAIRLATGLINGGLIRLHHLFKRGKYGLFDGPIHKLDFTHRQYLVLVVVTLLRAGFDDFADVEFTLCELWLLLLVRPSGYLKYENQLAEVLRQRGEYFLPSTDTGLTNSSTYESNGTLFEFAISTMRSSIRDAGPNLKRILTAEHSKALKLVMEQMKEDLKATSSQPVTHVAYVAFARRIISLIRTHGSEICTLDSFYYQISKDYSPSREDPQLQVAAMVSYGLRLREGDTKVVQQVFFFLFNNFKMALISDSLKEEKKTLCKGMSQDRGITQFIIGKMIPAVIEATAWKEMAYPLLDLYTGAIRSRLKQSTTTYNLSEADLPGVMAVVQATLNKVEGWAAEQELITAARLHALQSIFAVFNLLWPSLYEYSLNEDVSSGPWCDITELIRKLSQYVISSRDALGQEGFWSPQMQFGEIFAAVPAESAPNRSMADGDVRGFADNIKQDIDRNWYELDGRISIEMPGKPRARDTSQGVLQPRWDAAALVDGARAQLTEWLRWKKKLDEEDHSVVGEWPEAMIF</sequence>
<evidence type="ECO:0000313" key="3">
    <source>
        <dbReference type="Proteomes" id="UP000076881"/>
    </source>
</evidence>
<evidence type="ECO:0000313" key="2">
    <source>
        <dbReference type="EMBL" id="OAA76298.1"/>
    </source>
</evidence>
<organism evidence="2 3">
    <name type="scientific">Akanthomyces lecanii RCEF 1005</name>
    <dbReference type="NCBI Taxonomy" id="1081108"/>
    <lineage>
        <taxon>Eukaryota</taxon>
        <taxon>Fungi</taxon>
        <taxon>Dikarya</taxon>
        <taxon>Ascomycota</taxon>
        <taxon>Pezizomycotina</taxon>
        <taxon>Sordariomycetes</taxon>
        <taxon>Hypocreomycetidae</taxon>
        <taxon>Hypocreales</taxon>
        <taxon>Cordycipitaceae</taxon>
        <taxon>Akanthomyces</taxon>
        <taxon>Cordyceps confragosa</taxon>
    </lineage>
</organism>
<feature type="region of interest" description="Disordered" evidence="1">
    <location>
        <begin position="771"/>
        <end position="790"/>
    </location>
</feature>
<feature type="compositionally biased region" description="Polar residues" evidence="1">
    <location>
        <begin position="272"/>
        <end position="289"/>
    </location>
</feature>
<proteinExistence type="predicted"/>
<dbReference type="GO" id="GO:0035361">
    <property type="term" value="C:Cul8-RING ubiquitin ligase complex"/>
    <property type="evidence" value="ECO:0007669"/>
    <property type="project" value="TreeGrafter"/>
</dbReference>
<feature type="region of interest" description="Disordered" evidence="1">
    <location>
        <begin position="217"/>
        <end position="244"/>
    </location>
</feature>
<feature type="region of interest" description="Disordered" evidence="1">
    <location>
        <begin position="372"/>
        <end position="406"/>
    </location>
</feature>
<feature type="compositionally biased region" description="Acidic residues" evidence="1">
    <location>
        <begin position="392"/>
        <end position="406"/>
    </location>
</feature>
<feature type="compositionally biased region" description="Basic and acidic residues" evidence="1">
    <location>
        <begin position="682"/>
        <end position="691"/>
    </location>
</feature>
<feature type="region of interest" description="Disordered" evidence="1">
    <location>
        <begin position="443"/>
        <end position="504"/>
    </location>
</feature>
<dbReference type="GO" id="GO:0031297">
    <property type="term" value="P:replication fork processing"/>
    <property type="evidence" value="ECO:0007669"/>
    <property type="project" value="InterPro"/>
</dbReference>
<feature type="region of interest" description="Disordered" evidence="1">
    <location>
        <begin position="679"/>
        <end position="755"/>
    </location>
</feature>
<feature type="compositionally biased region" description="Polar residues" evidence="1">
    <location>
        <begin position="306"/>
        <end position="319"/>
    </location>
</feature>
<feature type="region of interest" description="Disordered" evidence="1">
    <location>
        <begin position="262"/>
        <end position="326"/>
    </location>
</feature>
<keyword evidence="3" id="KW-1185">Reference proteome</keyword>
<dbReference type="EMBL" id="AZHF01000004">
    <property type="protein sequence ID" value="OAA76298.1"/>
    <property type="molecule type" value="Genomic_DNA"/>
</dbReference>
<feature type="compositionally biased region" description="Polar residues" evidence="1">
    <location>
        <begin position="94"/>
        <end position="110"/>
    </location>
</feature>
<evidence type="ECO:0000256" key="1">
    <source>
        <dbReference type="SAM" id="MobiDB-lite"/>
    </source>
</evidence>
<feature type="compositionally biased region" description="Polar residues" evidence="1">
    <location>
        <begin position="224"/>
        <end position="241"/>
    </location>
</feature>
<comment type="caution">
    <text evidence="2">The sequence shown here is derived from an EMBL/GenBank/DDBJ whole genome shotgun (WGS) entry which is preliminary data.</text>
</comment>
<dbReference type="Proteomes" id="UP000076881">
    <property type="component" value="Unassembled WGS sequence"/>
</dbReference>
<dbReference type="PANTHER" id="PTHR28122">
    <property type="entry name" value="E3 UBIQUITIN-PROTEIN LIGASE SUBSTRATE RECEPTOR MMS22"/>
    <property type="match status" value="1"/>
</dbReference>
<feature type="region of interest" description="Disordered" evidence="1">
    <location>
        <begin position="538"/>
        <end position="621"/>
    </location>
</feature>
<reference evidence="2 3" key="1">
    <citation type="journal article" date="2016" name="Genome Biol. Evol.">
        <title>Divergent and convergent evolution of fungal pathogenicity.</title>
        <authorList>
            <person name="Shang Y."/>
            <person name="Xiao G."/>
            <person name="Zheng P."/>
            <person name="Cen K."/>
            <person name="Zhan S."/>
            <person name="Wang C."/>
        </authorList>
    </citation>
    <scope>NUCLEOTIDE SEQUENCE [LARGE SCALE GENOMIC DNA]</scope>
    <source>
        <strain evidence="2 3">RCEF 1005</strain>
    </source>
</reference>
<dbReference type="GO" id="GO:0005634">
    <property type="term" value="C:nucleus"/>
    <property type="evidence" value="ECO:0007669"/>
    <property type="project" value="InterPro"/>
</dbReference>
<dbReference type="InterPro" id="IPR019021">
    <property type="entry name" value="Mms22"/>
</dbReference>